<organism evidence="2 3">
    <name type="scientific">Cytospora schulzeri</name>
    <dbReference type="NCBI Taxonomy" id="448051"/>
    <lineage>
        <taxon>Eukaryota</taxon>
        <taxon>Fungi</taxon>
        <taxon>Dikarya</taxon>
        <taxon>Ascomycota</taxon>
        <taxon>Pezizomycotina</taxon>
        <taxon>Sordariomycetes</taxon>
        <taxon>Sordariomycetidae</taxon>
        <taxon>Diaporthales</taxon>
        <taxon>Cytosporaceae</taxon>
        <taxon>Cytospora</taxon>
    </lineage>
</organism>
<dbReference type="Proteomes" id="UP000283895">
    <property type="component" value="Unassembled WGS sequence"/>
</dbReference>
<dbReference type="AlphaFoldDB" id="A0A423VVA3"/>
<keyword evidence="3" id="KW-1185">Reference proteome</keyword>
<protein>
    <recommendedName>
        <fullName evidence="1">4Fe-4S ferredoxin-type domain-containing protein</fullName>
    </recommendedName>
</protein>
<sequence length="179" mass="19265">MSVWLEGLGKGEGGYAGRSRAVTIDISYSDMKLATITPALAPVAFAVITTNHRVNTTAFFPLALQLPLTFTLAPNATNTLKSHNLWLPDPKTFAATSEPDTFIDLNTVDCAAEARKFAASGLDVNDLVRVTIRNDNNAAGSGWDLSEGGHVDSTKDCTRCGTCQKVCFGLFWFLPLYGM</sequence>
<reference evidence="2 3" key="1">
    <citation type="submission" date="2015-09" db="EMBL/GenBank/DDBJ databases">
        <title>Host preference determinants of Valsa canker pathogens revealed by comparative genomics.</title>
        <authorList>
            <person name="Yin Z."/>
            <person name="Huang L."/>
        </authorList>
    </citation>
    <scope>NUCLEOTIDE SEQUENCE [LARGE SCALE GENOMIC DNA]</scope>
    <source>
        <strain evidence="2 3">03-1</strain>
    </source>
</reference>
<dbReference type="OrthoDB" id="5229222at2759"/>
<evidence type="ECO:0000259" key="1">
    <source>
        <dbReference type="PROSITE" id="PS51379"/>
    </source>
</evidence>
<evidence type="ECO:0000313" key="2">
    <source>
        <dbReference type="EMBL" id="ROV95007.1"/>
    </source>
</evidence>
<name>A0A423VVA3_9PEZI</name>
<gene>
    <name evidence="2" type="ORF">VMCG_08330</name>
</gene>
<proteinExistence type="predicted"/>
<dbReference type="EMBL" id="LKEA01000038">
    <property type="protein sequence ID" value="ROV95007.1"/>
    <property type="molecule type" value="Genomic_DNA"/>
</dbReference>
<comment type="caution">
    <text evidence="2">The sequence shown here is derived from an EMBL/GenBank/DDBJ whole genome shotgun (WGS) entry which is preliminary data.</text>
</comment>
<dbReference type="PROSITE" id="PS51379">
    <property type="entry name" value="4FE4S_FER_2"/>
    <property type="match status" value="1"/>
</dbReference>
<dbReference type="InterPro" id="IPR017896">
    <property type="entry name" value="4Fe4S_Fe-S-bd"/>
</dbReference>
<accession>A0A423VVA3</accession>
<evidence type="ECO:0000313" key="3">
    <source>
        <dbReference type="Proteomes" id="UP000283895"/>
    </source>
</evidence>
<feature type="domain" description="4Fe-4S ferredoxin-type" evidence="1">
    <location>
        <begin position="147"/>
        <end position="167"/>
    </location>
</feature>